<reference evidence="1 2" key="1">
    <citation type="submission" date="2015-09" db="EMBL/GenBank/DDBJ databases">
        <title>Genome announcement of multiple Pseudomonas syringae strains.</title>
        <authorList>
            <person name="Thakur S."/>
            <person name="Wang P.W."/>
            <person name="Gong Y."/>
            <person name="Weir B.S."/>
            <person name="Guttman D.S."/>
        </authorList>
    </citation>
    <scope>NUCLEOTIDE SEQUENCE [LARGE SCALE GENOMIC DNA]</scope>
    <source>
        <strain evidence="1 2">ICMP3963</strain>
    </source>
</reference>
<proteinExistence type="predicted"/>
<gene>
    <name evidence="1" type="ORF">ALO40_05390</name>
</gene>
<dbReference type="Proteomes" id="UP000050317">
    <property type="component" value="Unassembled WGS sequence"/>
</dbReference>
<evidence type="ECO:0000313" key="1">
    <source>
        <dbReference type="EMBL" id="KPZ14179.1"/>
    </source>
</evidence>
<comment type="caution">
    <text evidence="1">The sequence shown here is derived from an EMBL/GenBank/DDBJ whole genome shotgun (WGS) entry which is preliminary data.</text>
</comment>
<feature type="non-terminal residue" evidence="1">
    <location>
        <position position="1"/>
    </location>
</feature>
<organism evidence="1 2">
    <name type="scientific">Pseudomonas syringae pv. viburni</name>
    <dbReference type="NCBI Taxonomy" id="251703"/>
    <lineage>
        <taxon>Bacteria</taxon>
        <taxon>Pseudomonadati</taxon>
        <taxon>Pseudomonadota</taxon>
        <taxon>Gammaproteobacteria</taxon>
        <taxon>Pseudomonadales</taxon>
        <taxon>Pseudomonadaceae</taxon>
        <taxon>Pseudomonas</taxon>
    </lineage>
</organism>
<dbReference type="AlphaFoldDB" id="A0A0Q0JIE1"/>
<feature type="non-terminal residue" evidence="1">
    <location>
        <position position="72"/>
    </location>
</feature>
<sequence length="72" mass="7640">FLAVPKSNEQGSVIDWYSPIQGDVVPWSSATEAECDVARAQLNHFKTAIAEMSASLVQAGSKGGQSDQIIFG</sequence>
<name>A0A0Q0JIE1_9PSED</name>
<evidence type="ECO:0000313" key="2">
    <source>
        <dbReference type="Proteomes" id="UP000050317"/>
    </source>
</evidence>
<protein>
    <submittedName>
        <fullName evidence="1">Uncharacterized protein</fullName>
    </submittedName>
</protein>
<dbReference type="EMBL" id="LJRR01000272">
    <property type="protein sequence ID" value="KPZ14179.1"/>
    <property type="molecule type" value="Genomic_DNA"/>
</dbReference>
<accession>A0A0Q0JIE1</accession>